<dbReference type="Ensembl" id="ENSMMDT00005021144.1">
    <property type="protein sequence ID" value="ENSMMDP00005020660.1"/>
    <property type="gene ID" value="ENSMMDG00005010159.1"/>
</dbReference>
<name>A0A667XSL2_9TELE</name>
<evidence type="ECO:0000256" key="1">
    <source>
        <dbReference type="SAM" id="Phobius"/>
    </source>
</evidence>
<dbReference type="InParanoid" id="A0A667XSL2"/>
<sequence>SALSKRQVYRAHSTTRGNLGLAFTRWRALKERMRMKIDTVLARFLMERYVPAVIYSLFQCLYYCSVFPIILLAGRSTSPTEPPASPGSHTKLI</sequence>
<evidence type="ECO:0000313" key="2">
    <source>
        <dbReference type="Ensembl" id="ENSMMDP00005020660.1"/>
    </source>
</evidence>
<dbReference type="AlphaFoldDB" id="A0A667XSL2"/>
<keyword evidence="1" id="KW-0812">Transmembrane</keyword>
<dbReference type="Proteomes" id="UP000472263">
    <property type="component" value="Chromosome 9"/>
</dbReference>
<accession>A0A667XSL2</accession>
<evidence type="ECO:0000313" key="3">
    <source>
        <dbReference type="Proteomes" id="UP000472263"/>
    </source>
</evidence>
<feature type="transmembrane region" description="Helical" evidence="1">
    <location>
        <begin position="52"/>
        <end position="73"/>
    </location>
</feature>
<keyword evidence="1" id="KW-1133">Transmembrane helix</keyword>
<proteinExistence type="predicted"/>
<keyword evidence="3" id="KW-1185">Reference proteome</keyword>
<organism evidence="2 3">
    <name type="scientific">Myripristis murdjan</name>
    <name type="common">pinecone soldierfish</name>
    <dbReference type="NCBI Taxonomy" id="586833"/>
    <lineage>
        <taxon>Eukaryota</taxon>
        <taxon>Metazoa</taxon>
        <taxon>Chordata</taxon>
        <taxon>Craniata</taxon>
        <taxon>Vertebrata</taxon>
        <taxon>Euteleostomi</taxon>
        <taxon>Actinopterygii</taxon>
        <taxon>Neopterygii</taxon>
        <taxon>Teleostei</taxon>
        <taxon>Neoteleostei</taxon>
        <taxon>Acanthomorphata</taxon>
        <taxon>Holocentriformes</taxon>
        <taxon>Holocentridae</taxon>
        <taxon>Myripristis</taxon>
    </lineage>
</organism>
<reference evidence="2" key="1">
    <citation type="submission" date="2019-06" db="EMBL/GenBank/DDBJ databases">
        <authorList>
            <consortium name="Wellcome Sanger Institute Data Sharing"/>
        </authorList>
    </citation>
    <scope>NUCLEOTIDE SEQUENCE [LARGE SCALE GENOMIC DNA]</scope>
</reference>
<reference evidence="2" key="2">
    <citation type="submission" date="2025-08" db="UniProtKB">
        <authorList>
            <consortium name="Ensembl"/>
        </authorList>
    </citation>
    <scope>IDENTIFICATION</scope>
</reference>
<protein>
    <submittedName>
        <fullName evidence="2">Uncharacterized protein</fullName>
    </submittedName>
</protein>
<keyword evidence="1" id="KW-0472">Membrane</keyword>
<reference evidence="2" key="3">
    <citation type="submission" date="2025-09" db="UniProtKB">
        <authorList>
            <consortium name="Ensembl"/>
        </authorList>
    </citation>
    <scope>IDENTIFICATION</scope>
</reference>